<dbReference type="InParanoid" id="A0A061DPW5"/>
<dbReference type="eggNOG" id="KOG4300">
    <property type="taxonomic scope" value="Eukaryota"/>
</dbReference>
<dbReference type="SUPFAM" id="SSF53335">
    <property type="entry name" value="S-adenosyl-L-methionine-dependent methyltransferases"/>
    <property type="match status" value="1"/>
</dbReference>
<dbReference type="Proteomes" id="UP000026915">
    <property type="component" value="Chromosome 1"/>
</dbReference>
<dbReference type="AlphaFoldDB" id="A0A061DPW5"/>
<dbReference type="EMBL" id="CM001879">
    <property type="protein sequence ID" value="EOX94725.1"/>
    <property type="molecule type" value="Genomic_DNA"/>
</dbReference>
<accession>A0A061DPW5</accession>
<evidence type="ECO:0000313" key="3">
    <source>
        <dbReference type="Proteomes" id="UP000026915"/>
    </source>
</evidence>
<keyword evidence="3" id="KW-1185">Reference proteome</keyword>
<name>A0A061DPW5_THECC</name>
<reference evidence="2 3" key="1">
    <citation type="journal article" date="2013" name="Genome Biol.">
        <title>The genome sequence of the most widely cultivated cacao type and its use to identify candidate genes regulating pod color.</title>
        <authorList>
            <person name="Motamayor J.C."/>
            <person name="Mockaitis K."/>
            <person name="Schmutz J."/>
            <person name="Haiminen N."/>
            <person name="Iii D.L."/>
            <person name="Cornejo O."/>
            <person name="Findley S.D."/>
            <person name="Zheng P."/>
            <person name="Utro F."/>
            <person name="Royaert S."/>
            <person name="Saski C."/>
            <person name="Jenkins J."/>
            <person name="Podicheti R."/>
            <person name="Zhao M."/>
            <person name="Scheffler B.E."/>
            <person name="Stack J.C."/>
            <person name="Feltus F.A."/>
            <person name="Mustiga G.M."/>
            <person name="Amores F."/>
            <person name="Phillips W."/>
            <person name="Marelli J.P."/>
            <person name="May G.D."/>
            <person name="Shapiro H."/>
            <person name="Ma J."/>
            <person name="Bustamante C.D."/>
            <person name="Schnell R.J."/>
            <person name="Main D."/>
            <person name="Gilbert D."/>
            <person name="Parida L."/>
            <person name="Kuhn D.N."/>
        </authorList>
    </citation>
    <scope>NUCLEOTIDE SEQUENCE [LARGE SCALE GENOMIC DNA]</scope>
    <source>
        <strain evidence="3">cv. Matina 1-6</strain>
    </source>
</reference>
<sequence>MSKVVSYKSQLFRELRRKAKKVLEIGIGIGPNLEYYVDNSEVQVFGVDPNRKMEKYARAVVVAVGLPSKNFHFIEAAQQQDPVQELTRKSEQRMEIGSNKTLRLAKQQEPKQRDFAATSLYSPHKEGDLGKVSTTRRSAARTLYCRQKKGKTG</sequence>
<protein>
    <recommendedName>
        <fullName evidence="4">S-adenosyl-L-methionine-dependent methyltransferases superfamily protein</fullName>
    </recommendedName>
</protein>
<organism evidence="2 3">
    <name type="scientific">Theobroma cacao</name>
    <name type="common">Cacao</name>
    <name type="synonym">Cocoa</name>
    <dbReference type="NCBI Taxonomy" id="3641"/>
    <lineage>
        <taxon>Eukaryota</taxon>
        <taxon>Viridiplantae</taxon>
        <taxon>Streptophyta</taxon>
        <taxon>Embryophyta</taxon>
        <taxon>Tracheophyta</taxon>
        <taxon>Spermatophyta</taxon>
        <taxon>Magnoliopsida</taxon>
        <taxon>eudicotyledons</taxon>
        <taxon>Gunneridae</taxon>
        <taxon>Pentapetalae</taxon>
        <taxon>rosids</taxon>
        <taxon>malvids</taxon>
        <taxon>Malvales</taxon>
        <taxon>Malvaceae</taxon>
        <taxon>Byttnerioideae</taxon>
        <taxon>Theobroma</taxon>
    </lineage>
</organism>
<dbReference type="Gene3D" id="3.40.50.150">
    <property type="entry name" value="Vaccinia Virus protein VP39"/>
    <property type="match status" value="1"/>
</dbReference>
<dbReference type="PANTHER" id="PTHR45036">
    <property type="entry name" value="METHYLTRANSFERASE LIKE 7B"/>
    <property type="match status" value="1"/>
</dbReference>
<feature type="region of interest" description="Disordered" evidence="1">
    <location>
        <begin position="104"/>
        <end position="153"/>
    </location>
</feature>
<dbReference type="InterPro" id="IPR029063">
    <property type="entry name" value="SAM-dependent_MTases_sf"/>
</dbReference>
<evidence type="ECO:0000313" key="2">
    <source>
        <dbReference type="EMBL" id="EOX94725.1"/>
    </source>
</evidence>
<evidence type="ECO:0000256" key="1">
    <source>
        <dbReference type="SAM" id="MobiDB-lite"/>
    </source>
</evidence>
<dbReference type="STRING" id="3641.A0A061DPW5"/>
<dbReference type="HOGENOM" id="CLU_1716523_0_0_1"/>
<gene>
    <name evidence="2" type="ORF">TCM_004336</name>
</gene>
<dbReference type="PANTHER" id="PTHR45036:SF1">
    <property type="entry name" value="METHYLTRANSFERASE LIKE 7A"/>
    <property type="match status" value="1"/>
</dbReference>
<proteinExistence type="predicted"/>
<evidence type="ECO:0008006" key="4">
    <source>
        <dbReference type="Google" id="ProtNLM"/>
    </source>
</evidence>
<dbReference type="InterPro" id="IPR052356">
    <property type="entry name" value="Thiol_S-MT"/>
</dbReference>
<dbReference type="Gramene" id="EOX94725">
    <property type="protein sequence ID" value="EOX94725"/>
    <property type="gene ID" value="TCM_004336"/>
</dbReference>